<organism evidence="1 2">
    <name type="scientific">Bacillus cereus</name>
    <dbReference type="NCBI Taxonomy" id="1396"/>
    <lineage>
        <taxon>Bacteria</taxon>
        <taxon>Bacillati</taxon>
        <taxon>Bacillota</taxon>
        <taxon>Bacilli</taxon>
        <taxon>Bacillales</taxon>
        <taxon>Bacillaceae</taxon>
        <taxon>Bacillus</taxon>
        <taxon>Bacillus cereus group</taxon>
    </lineage>
</organism>
<dbReference type="AlphaFoldDB" id="A0A2A8ZSH5"/>
<dbReference type="Proteomes" id="UP000220032">
    <property type="component" value="Unassembled WGS sequence"/>
</dbReference>
<dbReference type="EMBL" id="NTRR01000109">
    <property type="protein sequence ID" value="PFE06667.1"/>
    <property type="molecule type" value="Genomic_DNA"/>
</dbReference>
<reference evidence="1 2" key="1">
    <citation type="submission" date="2017-09" db="EMBL/GenBank/DDBJ databases">
        <title>Large-scale bioinformatics analysis of Bacillus genomes uncovers conserved roles of natural products in bacterial physiology.</title>
        <authorList>
            <consortium name="Agbiome Team Llc"/>
            <person name="Bleich R.M."/>
            <person name="Grubbs K.J."/>
            <person name="Santa Maria K.C."/>
            <person name="Allen S.E."/>
            <person name="Farag S."/>
            <person name="Shank E.A."/>
            <person name="Bowers A."/>
        </authorList>
    </citation>
    <scope>NUCLEOTIDE SEQUENCE [LARGE SCALE GENOMIC DNA]</scope>
    <source>
        <strain evidence="1 2">AFS022681</strain>
    </source>
</reference>
<evidence type="ECO:0000313" key="2">
    <source>
        <dbReference type="Proteomes" id="UP000220032"/>
    </source>
</evidence>
<gene>
    <name evidence="1" type="ORF">CN307_32665</name>
</gene>
<dbReference type="RefSeq" id="WP_098344259.1">
    <property type="nucleotide sequence ID" value="NZ_NTRR01000109.1"/>
</dbReference>
<evidence type="ECO:0008006" key="3">
    <source>
        <dbReference type="Google" id="ProtNLM"/>
    </source>
</evidence>
<proteinExistence type="predicted"/>
<sequence length="192" mass="22499">MNLIEKGYGKGSPVYNAFEEFDIRMYLSESVMRYTEQMIKENENLRDDIEALENKSLVFPKMANALFLTLYGDFEFFINSLCKAYKESNGHTLKVDELKGDGIKRAFHYLDRVVEIENVKNNTYHEELQHWNVIRNYLIHNSAIIDEKCTKSMEKLGIGTALSLGNEIIQMKFEDCERFINTINKILEYLLK</sequence>
<evidence type="ECO:0000313" key="1">
    <source>
        <dbReference type="EMBL" id="PFE06667.1"/>
    </source>
</evidence>
<comment type="caution">
    <text evidence="1">The sequence shown here is derived from an EMBL/GenBank/DDBJ whole genome shotgun (WGS) entry which is preliminary data.</text>
</comment>
<protein>
    <recommendedName>
        <fullName evidence="3">RiboL-PSP-HEPN domain-containing protein</fullName>
    </recommendedName>
</protein>
<accession>A0A2A8ZSH5</accession>
<name>A0A2A8ZSH5_BACCE</name>